<dbReference type="PANTHER" id="PTHR43133">
    <property type="entry name" value="RNA POLYMERASE ECF-TYPE SIGMA FACTO"/>
    <property type="match status" value="1"/>
</dbReference>
<dbReference type="Proteomes" id="UP001604335">
    <property type="component" value="Unassembled WGS sequence"/>
</dbReference>
<dbReference type="SUPFAM" id="SSF88946">
    <property type="entry name" value="Sigma2 domain of RNA polymerase sigma factors"/>
    <property type="match status" value="1"/>
</dbReference>
<dbReference type="NCBIfam" id="TIGR02937">
    <property type="entry name" value="sigma70-ECF"/>
    <property type="match status" value="1"/>
</dbReference>
<dbReference type="RefSeq" id="WP_393012260.1">
    <property type="nucleotide sequence ID" value="NZ_JAZAQF010000051.1"/>
</dbReference>
<dbReference type="Gene3D" id="1.10.10.10">
    <property type="entry name" value="Winged helix-like DNA-binding domain superfamily/Winged helix DNA-binding domain"/>
    <property type="match status" value="1"/>
</dbReference>
<reference evidence="8" key="1">
    <citation type="journal article" date="2024" name="Algal Res.">
        <title>Biochemical, toxicological and genomic investigation of a high-biomass producing Limnothrix strain isolated from Italian shallow drinking water reservoir.</title>
        <authorList>
            <person name="Simonazzi M."/>
            <person name="Shishido T.K."/>
            <person name="Delbaje E."/>
            <person name="Wahlsten M."/>
            <person name="Fewer D.P."/>
            <person name="Sivonen K."/>
            <person name="Pezzolesi L."/>
            <person name="Pistocchi R."/>
        </authorList>
    </citation>
    <scope>NUCLEOTIDE SEQUENCE [LARGE SCALE GENOMIC DNA]</scope>
    <source>
        <strain evidence="8">LRLZ20PSL1</strain>
    </source>
</reference>
<dbReference type="Pfam" id="PF04542">
    <property type="entry name" value="Sigma70_r2"/>
    <property type="match status" value="1"/>
</dbReference>
<keyword evidence="3" id="KW-0731">Sigma factor</keyword>
<dbReference type="NCBIfam" id="NF009171">
    <property type="entry name" value="PRK12518.1"/>
    <property type="match status" value="1"/>
</dbReference>
<dbReference type="InterPro" id="IPR013325">
    <property type="entry name" value="RNA_pol_sigma_r2"/>
</dbReference>
<evidence type="ECO:0000313" key="8">
    <source>
        <dbReference type="Proteomes" id="UP001604335"/>
    </source>
</evidence>
<keyword evidence="4" id="KW-0804">Transcription</keyword>
<organism evidence="7 8">
    <name type="scientific">Limnothrix redekei LRLZ20PSL1</name>
    <dbReference type="NCBI Taxonomy" id="3112953"/>
    <lineage>
        <taxon>Bacteria</taxon>
        <taxon>Bacillati</taxon>
        <taxon>Cyanobacteriota</taxon>
        <taxon>Cyanophyceae</taxon>
        <taxon>Pseudanabaenales</taxon>
        <taxon>Pseudanabaenaceae</taxon>
        <taxon>Limnothrix</taxon>
    </lineage>
</organism>
<dbReference type="InterPro" id="IPR039425">
    <property type="entry name" value="RNA_pol_sigma-70-like"/>
</dbReference>
<comment type="similarity">
    <text evidence="1">Belongs to the sigma-70 factor family. ECF subfamily.</text>
</comment>
<dbReference type="Gene3D" id="1.10.1740.10">
    <property type="match status" value="1"/>
</dbReference>
<dbReference type="InterPro" id="IPR014284">
    <property type="entry name" value="RNA_pol_sigma-70_dom"/>
</dbReference>
<protein>
    <submittedName>
        <fullName evidence="7">Sigma-70 family RNA polymerase sigma factor</fullName>
    </submittedName>
</protein>
<evidence type="ECO:0000313" key="7">
    <source>
        <dbReference type="EMBL" id="MFG3817728.1"/>
    </source>
</evidence>
<evidence type="ECO:0000256" key="1">
    <source>
        <dbReference type="ARBA" id="ARBA00010641"/>
    </source>
</evidence>
<proteinExistence type="inferred from homology"/>
<dbReference type="InterPro" id="IPR007627">
    <property type="entry name" value="RNA_pol_sigma70_r2"/>
</dbReference>
<dbReference type="EMBL" id="JAZAQF010000051">
    <property type="protein sequence ID" value="MFG3817728.1"/>
    <property type="molecule type" value="Genomic_DNA"/>
</dbReference>
<feature type="domain" description="RNA polymerase sigma-70 region 2" evidence="5">
    <location>
        <begin position="43"/>
        <end position="107"/>
    </location>
</feature>
<accession>A0ABW7CCK2</accession>
<dbReference type="Pfam" id="PF08281">
    <property type="entry name" value="Sigma70_r4_2"/>
    <property type="match status" value="1"/>
</dbReference>
<dbReference type="PANTHER" id="PTHR43133:SF51">
    <property type="entry name" value="RNA POLYMERASE SIGMA FACTOR"/>
    <property type="match status" value="1"/>
</dbReference>
<feature type="domain" description="RNA polymerase sigma factor 70 region 4 type 2" evidence="6">
    <location>
        <begin position="151"/>
        <end position="200"/>
    </location>
</feature>
<evidence type="ECO:0000256" key="3">
    <source>
        <dbReference type="ARBA" id="ARBA00023082"/>
    </source>
</evidence>
<evidence type="ECO:0000256" key="2">
    <source>
        <dbReference type="ARBA" id="ARBA00023015"/>
    </source>
</evidence>
<keyword evidence="8" id="KW-1185">Reference proteome</keyword>
<evidence type="ECO:0000256" key="4">
    <source>
        <dbReference type="ARBA" id="ARBA00023163"/>
    </source>
</evidence>
<sequence length="212" mass="24115">MLGKALYAQLGRWQRTAVLAVATDDHSIVQRAAGGDARAFQHLYRQHQARVRATLYSLCDADGLDDLVQEVFLRVWRGLPRFRGSASFSTWLYRITWNVASDRRRELAKNRARRLEPTADPDLSERAIEQAIDPRTQDKSPLSQLHYQDLVQRSLAILGFEARAVLVLCDLEDVSQKEAAEILGIPVGTVKSRLFYARAQIRQFLQQQGVEL</sequence>
<comment type="caution">
    <text evidence="7">The sequence shown here is derived from an EMBL/GenBank/DDBJ whole genome shotgun (WGS) entry which is preliminary data.</text>
</comment>
<dbReference type="InterPro" id="IPR013324">
    <property type="entry name" value="RNA_pol_sigma_r3/r4-like"/>
</dbReference>
<dbReference type="SUPFAM" id="SSF88659">
    <property type="entry name" value="Sigma3 and sigma4 domains of RNA polymerase sigma factors"/>
    <property type="match status" value="1"/>
</dbReference>
<dbReference type="CDD" id="cd06171">
    <property type="entry name" value="Sigma70_r4"/>
    <property type="match status" value="1"/>
</dbReference>
<evidence type="ECO:0000259" key="6">
    <source>
        <dbReference type="Pfam" id="PF08281"/>
    </source>
</evidence>
<evidence type="ECO:0000259" key="5">
    <source>
        <dbReference type="Pfam" id="PF04542"/>
    </source>
</evidence>
<dbReference type="InterPro" id="IPR036388">
    <property type="entry name" value="WH-like_DNA-bd_sf"/>
</dbReference>
<name>A0ABW7CCK2_9CYAN</name>
<dbReference type="InterPro" id="IPR013249">
    <property type="entry name" value="RNA_pol_sigma70_r4_t2"/>
</dbReference>
<keyword evidence="2" id="KW-0805">Transcription regulation</keyword>
<gene>
    <name evidence="7" type="ORF">VPK24_08770</name>
</gene>